<keyword evidence="8" id="KW-0963">Cytoplasm</keyword>
<evidence type="ECO:0000256" key="3">
    <source>
        <dbReference type="ARBA" id="ARBA00022741"/>
    </source>
</evidence>
<dbReference type="OrthoDB" id="9807434at2"/>
<dbReference type="PANTHER" id="PTHR21299:SF2">
    <property type="entry name" value="CYTIDYLATE KINASE"/>
    <property type="match status" value="1"/>
</dbReference>
<gene>
    <name evidence="8" type="primary">cmk</name>
    <name evidence="10" type="ORF">B4N89_23630</name>
</gene>
<reference evidence="10 11" key="1">
    <citation type="submission" date="2017-03" db="EMBL/GenBank/DDBJ databases">
        <title>Draft genome sequence of Streptomyces scabrisporus NF3, endophyte isolated from Amphipterygium adstringens.</title>
        <authorList>
            <person name="Vazquez M."/>
            <person name="Ceapa C.D."/>
            <person name="Rodriguez Luna D."/>
            <person name="Sanchez Esquivel S."/>
        </authorList>
    </citation>
    <scope>NUCLEOTIDE SEQUENCE [LARGE SCALE GENOMIC DNA]</scope>
    <source>
        <strain evidence="10 11">NF3</strain>
    </source>
</reference>
<dbReference type="EC" id="2.7.4.25" evidence="8"/>
<comment type="catalytic activity">
    <reaction evidence="6 8">
        <text>dCMP + ATP = dCDP + ADP</text>
        <dbReference type="Rhea" id="RHEA:25094"/>
        <dbReference type="ChEBI" id="CHEBI:30616"/>
        <dbReference type="ChEBI" id="CHEBI:57566"/>
        <dbReference type="ChEBI" id="CHEBI:58593"/>
        <dbReference type="ChEBI" id="CHEBI:456216"/>
        <dbReference type="EC" id="2.7.4.25"/>
    </reaction>
</comment>
<dbReference type="GO" id="GO:0036431">
    <property type="term" value="F:dCMP kinase activity"/>
    <property type="evidence" value="ECO:0007669"/>
    <property type="project" value="InterPro"/>
</dbReference>
<evidence type="ECO:0000256" key="8">
    <source>
        <dbReference type="HAMAP-Rule" id="MF_00238"/>
    </source>
</evidence>
<dbReference type="HAMAP" id="MF_00238">
    <property type="entry name" value="Cytidyl_kinase_type1"/>
    <property type="match status" value="1"/>
</dbReference>
<keyword evidence="11" id="KW-1185">Reference proteome</keyword>
<keyword evidence="2 8" id="KW-0808">Transferase</keyword>
<name>A0A1T3P346_9ACTN</name>
<comment type="subcellular location">
    <subcellularLocation>
        <location evidence="8">Cytoplasm</location>
    </subcellularLocation>
</comment>
<evidence type="ECO:0000256" key="1">
    <source>
        <dbReference type="ARBA" id="ARBA00009427"/>
    </source>
</evidence>
<dbReference type="GO" id="GO:0036430">
    <property type="term" value="F:CMP kinase activity"/>
    <property type="evidence" value="ECO:0007669"/>
    <property type="project" value="RHEA"/>
</dbReference>
<evidence type="ECO:0000313" key="10">
    <source>
        <dbReference type="EMBL" id="OPC83528.1"/>
    </source>
</evidence>
<dbReference type="eggNOG" id="COG0283">
    <property type="taxonomic scope" value="Bacteria"/>
</dbReference>
<comment type="similarity">
    <text evidence="1 8">Belongs to the cytidylate kinase family. Type 1 subfamily.</text>
</comment>
<dbReference type="PANTHER" id="PTHR21299">
    <property type="entry name" value="CYTIDYLATE KINASE/PANTOATE-BETA-ALANINE LIGASE"/>
    <property type="match status" value="1"/>
</dbReference>
<dbReference type="InterPro" id="IPR027417">
    <property type="entry name" value="P-loop_NTPase"/>
</dbReference>
<accession>A0A1T3P346</accession>
<evidence type="ECO:0000259" key="9">
    <source>
        <dbReference type="Pfam" id="PF02224"/>
    </source>
</evidence>
<feature type="domain" description="Cytidylate kinase" evidence="9">
    <location>
        <begin position="12"/>
        <end position="223"/>
    </location>
</feature>
<keyword evidence="3 8" id="KW-0547">Nucleotide-binding</keyword>
<protein>
    <recommendedName>
        <fullName evidence="8">Cytidylate kinase</fullName>
        <shortName evidence="8">CK</shortName>
        <ecNumber evidence="8">2.7.4.25</ecNumber>
    </recommendedName>
    <alternativeName>
        <fullName evidence="8">Cytidine monophosphate kinase</fullName>
        <shortName evidence="8">CMP kinase</shortName>
    </alternativeName>
</protein>
<dbReference type="GO" id="GO:0005829">
    <property type="term" value="C:cytosol"/>
    <property type="evidence" value="ECO:0007669"/>
    <property type="project" value="TreeGrafter"/>
</dbReference>
<keyword evidence="5 8" id="KW-0067">ATP-binding</keyword>
<keyword evidence="4 8" id="KW-0418">Kinase</keyword>
<dbReference type="AlphaFoldDB" id="A0A1T3P346"/>
<dbReference type="EMBL" id="MWQN01000001">
    <property type="protein sequence ID" value="OPC83528.1"/>
    <property type="molecule type" value="Genomic_DNA"/>
</dbReference>
<feature type="binding site" evidence="8">
    <location>
        <begin position="16"/>
        <end position="24"/>
    </location>
    <ligand>
        <name>ATP</name>
        <dbReference type="ChEBI" id="CHEBI:30616"/>
    </ligand>
</feature>
<proteinExistence type="inferred from homology"/>
<dbReference type="Proteomes" id="UP000190037">
    <property type="component" value="Unassembled WGS sequence"/>
</dbReference>
<evidence type="ECO:0000256" key="4">
    <source>
        <dbReference type="ARBA" id="ARBA00022777"/>
    </source>
</evidence>
<organism evidence="10 11">
    <name type="scientific">Embleya scabrispora</name>
    <dbReference type="NCBI Taxonomy" id="159449"/>
    <lineage>
        <taxon>Bacteria</taxon>
        <taxon>Bacillati</taxon>
        <taxon>Actinomycetota</taxon>
        <taxon>Actinomycetes</taxon>
        <taxon>Kitasatosporales</taxon>
        <taxon>Streptomycetaceae</taxon>
        <taxon>Embleya</taxon>
    </lineage>
</organism>
<evidence type="ECO:0000256" key="5">
    <source>
        <dbReference type="ARBA" id="ARBA00022840"/>
    </source>
</evidence>
<dbReference type="NCBIfam" id="TIGR00017">
    <property type="entry name" value="cmk"/>
    <property type="match status" value="1"/>
</dbReference>
<evidence type="ECO:0000256" key="6">
    <source>
        <dbReference type="ARBA" id="ARBA00047615"/>
    </source>
</evidence>
<dbReference type="SUPFAM" id="SSF52540">
    <property type="entry name" value="P-loop containing nucleoside triphosphate hydrolases"/>
    <property type="match status" value="1"/>
</dbReference>
<dbReference type="InterPro" id="IPR011994">
    <property type="entry name" value="Cytidylate_kinase_dom"/>
</dbReference>
<dbReference type="Gene3D" id="3.40.50.300">
    <property type="entry name" value="P-loop containing nucleotide triphosphate hydrolases"/>
    <property type="match status" value="1"/>
</dbReference>
<dbReference type="STRING" id="159449.B4N89_23630"/>
<evidence type="ECO:0000256" key="2">
    <source>
        <dbReference type="ARBA" id="ARBA00022679"/>
    </source>
</evidence>
<dbReference type="Pfam" id="PF02224">
    <property type="entry name" value="Cytidylate_kin"/>
    <property type="match status" value="1"/>
</dbReference>
<dbReference type="GO" id="GO:0005524">
    <property type="term" value="F:ATP binding"/>
    <property type="evidence" value="ECO:0007669"/>
    <property type="project" value="UniProtKB-UniRule"/>
</dbReference>
<dbReference type="GO" id="GO:0006220">
    <property type="term" value="P:pyrimidine nucleotide metabolic process"/>
    <property type="evidence" value="ECO:0007669"/>
    <property type="project" value="UniProtKB-UniRule"/>
</dbReference>
<evidence type="ECO:0000313" key="11">
    <source>
        <dbReference type="Proteomes" id="UP000190037"/>
    </source>
</evidence>
<comment type="catalytic activity">
    <reaction evidence="7 8">
        <text>CMP + ATP = CDP + ADP</text>
        <dbReference type="Rhea" id="RHEA:11600"/>
        <dbReference type="ChEBI" id="CHEBI:30616"/>
        <dbReference type="ChEBI" id="CHEBI:58069"/>
        <dbReference type="ChEBI" id="CHEBI:60377"/>
        <dbReference type="ChEBI" id="CHEBI:456216"/>
        <dbReference type="EC" id="2.7.4.25"/>
    </reaction>
</comment>
<dbReference type="RefSeq" id="WP_078977812.1">
    <property type="nucleotide sequence ID" value="NZ_MWQN01000001.1"/>
</dbReference>
<sequence>MEARTPLATAVVAIDGPSGSGKSSVSRAVAARLGLRYLDTGAMYRAMTWWMLTNGVDIHDPAAVAAASDKPQIVSGTAPDGPTITVDGRDAAGPIRTDEVTKAVSAVSAVPEVRTRLVDLQRAVIGAGGIVVEGRDIASVVAPDAPVKVYLTASEAARAARRNAELTGTQATSVEDTRADLARRDALDSGRAVAPAGMAEGAILVDTTELNREQVVDHLLALVAEHVR</sequence>
<dbReference type="InterPro" id="IPR003136">
    <property type="entry name" value="Cytidylate_kin"/>
</dbReference>
<comment type="caution">
    <text evidence="10">The sequence shown here is derived from an EMBL/GenBank/DDBJ whole genome shotgun (WGS) entry which is preliminary data.</text>
</comment>
<dbReference type="GO" id="GO:0015949">
    <property type="term" value="P:nucleobase-containing small molecule interconversion"/>
    <property type="evidence" value="ECO:0007669"/>
    <property type="project" value="TreeGrafter"/>
</dbReference>
<evidence type="ECO:0000256" key="7">
    <source>
        <dbReference type="ARBA" id="ARBA00048478"/>
    </source>
</evidence>
<dbReference type="CDD" id="cd02020">
    <property type="entry name" value="CMPK"/>
    <property type="match status" value="1"/>
</dbReference>